<evidence type="ECO:0000313" key="3">
    <source>
        <dbReference type="Proteomes" id="UP000092839"/>
    </source>
</evidence>
<keyword evidence="1" id="KW-0812">Transmembrane</keyword>
<reference evidence="2 3" key="1">
    <citation type="submission" date="2016-07" db="EMBL/GenBank/DDBJ databases">
        <title>Complete genome sequence of Bradyrhizobium icense LMTR 13T, a potential inoculant strain isolated from lima bean (Phaseolus lunatus) in Peru.</title>
        <authorList>
            <person name="Ormeno-Orrillo E."/>
            <person name="Duran D."/>
            <person name="Rogel M.A."/>
            <person name="Rey L."/>
            <person name="Imperial J."/>
            <person name="Ruiz-Argueso T."/>
            <person name="Martinez-Romero E."/>
        </authorList>
    </citation>
    <scope>NUCLEOTIDE SEQUENCE [LARGE SCALE GENOMIC DNA]</scope>
    <source>
        <strain evidence="2 3">LMTR 13</strain>
    </source>
</reference>
<evidence type="ECO:0000313" key="2">
    <source>
        <dbReference type="EMBL" id="ANW05483.1"/>
    </source>
</evidence>
<dbReference type="EMBL" id="CP016428">
    <property type="protein sequence ID" value="ANW05483.1"/>
    <property type="molecule type" value="Genomic_DNA"/>
</dbReference>
<dbReference type="Proteomes" id="UP000092839">
    <property type="component" value="Chromosome"/>
</dbReference>
<organism evidence="2 3">
    <name type="scientific">Bradyrhizobium icense</name>
    <dbReference type="NCBI Taxonomy" id="1274631"/>
    <lineage>
        <taxon>Bacteria</taxon>
        <taxon>Pseudomonadati</taxon>
        <taxon>Pseudomonadota</taxon>
        <taxon>Alphaproteobacteria</taxon>
        <taxon>Hyphomicrobiales</taxon>
        <taxon>Nitrobacteraceae</taxon>
        <taxon>Bradyrhizobium</taxon>
    </lineage>
</organism>
<evidence type="ECO:0000256" key="1">
    <source>
        <dbReference type="SAM" id="Phobius"/>
    </source>
</evidence>
<protein>
    <recommendedName>
        <fullName evidence="4">Anti-sigma factor</fullName>
    </recommendedName>
</protein>
<dbReference type="RefSeq" id="WP_065732610.1">
    <property type="nucleotide sequence ID" value="NZ_CP016428.1"/>
</dbReference>
<proteinExistence type="predicted"/>
<dbReference type="KEGG" id="bic:LMTR13_11215"/>
<sequence>MMAASKKMLDHEPGDIEMLLPFHAAGTLNARDARSVEEALARDPELARQYAVIREEYAETISLNESLGAPSARAMQKLFAAIDAEPAREPSRSVSLSARVSEFFASLSPRTLAWSASLGAVALVLQAGVIGAVLMKNQTALFQTASLSLNERSSAPITRDLGSSVAPPRALVRFAPEARVADITALLDNYQASIVDGAKGGMFRLQFGNKAVGKDEAAALLDRLQREKIVSLAVATP</sequence>
<keyword evidence="1" id="KW-0472">Membrane</keyword>
<evidence type="ECO:0008006" key="4">
    <source>
        <dbReference type="Google" id="ProtNLM"/>
    </source>
</evidence>
<name>A0A1B1URU8_9BRAD</name>
<accession>A0A1B1URU8</accession>
<dbReference type="AlphaFoldDB" id="A0A1B1URU8"/>
<keyword evidence="1" id="KW-1133">Transmembrane helix</keyword>
<feature type="transmembrane region" description="Helical" evidence="1">
    <location>
        <begin position="112"/>
        <end position="135"/>
    </location>
</feature>
<gene>
    <name evidence="2" type="ORF">LMTR13_11215</name>
</gene>
<dbReference type="OrthoDB" id="7877390at2"/>
<dbReference type="STRING" id="1274631.LMTR13_11215"/>
<keyword evidence="3" id="KW-1185">Reference proteome</keyword>